<dbReference type="Proteomes" id="UP000708208">
    <property type="component" value="Unassembled WGS sequence"/>
</dbReference>
<keyword evidence="7" id="KW-0408">Iron</keyword>
<keyword evidence="3" id="KW-0560">Oxidoreductase</keyword>
<dbReference type="GO" id="GO:0046872">
    <property type="term" value="F:metal ion binding"/>
    <property type="evidence" value="ECO:0007669"/>
    <property type="project" value="UniProtKB-KW"/>
</dbReference>
<feature type="binding site" description="axial binding residue" evidence="7">
    <location>
        <position position="445"/>
    </location>
    <ligand>
        <name>heme b</name>
        <dbReference type="ChEBI" id="CHEBI:60344"/>
    </ligand>
    <ligandPart>
        <name>Fe</name>
        <dbReference type="ChEBI" id="CHEBI:18248"/>
    </ligandPart>
</feature>
<sequence length="686" mass="77674">MQKKYGLTEMLVLLVLAGVSGVVSLGLVLEFQEDPTVTNLVNQALEEARNTVPIHVEPGHGHHGHNNSHSYCKFTASSEKIGRFSNHNLRAYDILTRRFNMPKRMVIKLLHARSPEFCHRQVVDCNPYAKYRHIDGSCNNLQNTLWGASFTPFGRLVPAVYQDGYNAPKGGYADSNLPNPRVVSASIHHDFISPDPSITNMVPQVGQFLDHDMTLTPESDHHCCSPEVKDVDCLPIQIFPNDPFYSKLRKPQLCMDFTRSTPYCFPGTNGIREQFNILTAYVDASMVYGSEDVRGRQLREFIGGRLRNHHVNPKMMPEVDQVRALTGEGIEFMGYFMGGDERVNEMPALTVMHTLLFREHNRLAAAIQARRPVWSDEQIYQEARRLLIAEWQNVVYGEYLPIILGDQTMARFGLTLTPHAYSSYDDKQDPTIYNSFATAAYRFGHTLINGLVRLMVGLQEIGFYRVRDHFFDPSQVLQNNGAGYDWILGGLMAQNAQTYDPFVTEDLGNFVLKKKEHDFGGDLLARNLQRGREHGIQGYTIYRQICGMTPLSTWDVVPPEVRPEAWARLRQLYADPADIDLFTGGLVEFPVLGAISGPTFNCLKARQFARLKHGDRFFFTHGAQAGSFSPDQLDSLRRVNLGDLICQNSNLTMTTLNVFKVPGLDNPWLFCNDPQRGYLNIEQFLV</sequence>
<dbReference type="CDD" id="cd09823">
    <property type="entry name" value="peroxinectin_like"/>
    <property type="match status" value="1"/>
</dbReference>
<evidence type="ECO:0008006" key="10">
    <source>
        <dbReference type="Google" id="ProtNLM"/>
    </source>
</evidence>
<evidence type="ECO:0000256" key="7">
    <source>
        <dbReference type="PIRSR" id="PIRSR619791-2"/>
    </source>
</evidence>
<keyword evidence="9" id="KW-1185">Reference proteome</keyword>
<keyword evidence="2" id="KW-0964">Secreted</keyword>
<evidence type="ECO:0000256" key="2">
    <source>
        <dbReference type="ARBA" id="ARBA00022525"/>
    </source>
</evidence>
<keyword evidence="6" id="KW-0325">Glycoprotein</keyword>
<evidence type="ECO:0000313" key="9">
    <source>
        <dbReference type="Proteomes" id="UP000708208"/>
    </source>
</evidence>
<name>A0A8J2KPZ1_9HEXA</name>
<keyword evidence="5" id="KW-0732">Signal</keyword>
<accession>A0A8J2KPZ1</accession>
<dbReference type="FunFam" id="1.10.640.10:FF:000003">
    <property type="entry name" value="chorion peroxidase"/>
    <property type="match status" value="1"/>
</dbReference>
<comment type="subcellular location">
    <subcellularLocation>
        <location evidence="1">Secreted</location>
    </subcellularLocation>
</comment>
<organism evidence="8 9">
    <name type="scientific">Allacma fusca</name>
    <dbReference type="NCBI Taxonomy" id="39272"/>
    <lineage>
        <taxon>Eukaryota</taxon>
        <taxon>Metazoa</taxon>
        <taxon>Ecdysozoa</taxon>
        <taxon>Arthropoda</taxon>
        <taxon>Hexapoda</taxon>
        <taxon>Collembola</taxon>
        <taxon>Symphypleona</taxon>
        <taxon>Sminthuridae</taxon>
        <taxon>Allacma</taxon>
    </lineage>
</organism>
<keyword evidence="4 7" id="KW-0349">Heme</keyword>
<evidence type="ECO:0000256" key="6">
    <source>
        <dbReference type="ARBA" id="ARBA00023180"/>
    </source>
</evidence>
<gene>
    <name evidence="8" type="ORF">AFUS01_LOCUS29530</name>
</gene>
<protein>
    <recommendedName>
        <fullName evidence="10">Peroxidase</fullName>
    </recommendedName>
</protein>
<dbReference type="Pfam" id="PF03098">
    <property type="entry name" value="An_peroxidase"/>
    <property type="match status" value="1"/>
</dbReference>
<evidence type="ECO:0000256" key="4">
    <source>
        <dbReference type="ARBA" id="ARBA00022617"/>
    </source>
</evidence>
<proteinExistence type="predicted"/>
<dbReference type="OrthoDB" id="823504at2759"/>
<dbReference type="GO" id="GO:0005576">
    <property type="term" value="C:extracellular region"/>
    <property type="evidence" value="ECO:0007669"/>
    <property type="project" value="UniProtKB-SubCell"/>
</dbReference>
<keyword evidence="3" id="KW-0575">Peroxidase</keyword>
<dbReference type="InterPro" id="IPR019791">
    <property type="entry name" value="Haem_peroxidase_animal"/>
</dbReference>
<dbReference type="EMBL" id="CAJVCH010438049">
    <property type="protein sequence ID" value="CAG7819060.1"/>
    <property type="molecule type" value="Genomic_DNA"/>
</dbReference>
<evidence type="ECO:0000256" key="1">
    <source>
        <dbReference type="ARBA" id="ARBA00004613"/>
    </source>
</evidence>
<reference evidence="8" key="1">
    <citation type="submission" date="2021-06" db="EMBL/GenBank/DDBJ databases">
        <authorList>
            <person name="Hodson N. C."/>
            <person name="Mongue J. A."/>
            <person name="Jaron S. K."/>
        </authorList>
    </citation>
    <scope>NUCLEOTIDE SEQUENCE</scope>
</reference>
<evidence type="ECO:0000313" key="8">
    <source>
        <dbReference type="EMBL" id="CAG7819060.1"/>
    </source>
</evidence>
<evidence type="ECO:0000256" key="5">
    <source>
        <dbReference type="ARBA" id="ARBA00022729"/>
    </source>
</evidence>
<evidence type="ECO:0000256" key="3">
    <source>
        <dbReference type="ARBA" id="ARBA00022559"/>
    </source>
</evidence>
<dbReference type="PANTHER" id="PTHR11475">
    <property type="entry name" value="OXIDASE/PEROXIDASE"/>
    <property type="match status" value="1"/>
</dbReference>
<dbReference type="GO" id="GO:0004601">
    <property type="term" value="F:peroxidase activity"/>
    <property type="evidence" value="ECO:0007669"/>
    <property type="project" value="UniProtKB-KW"/>
</dbReference>
<dbReference type="PANTHER" id="PTHR11475:SF4">
    <property type="entry name" value="CHORION PEROXIDASE"/>
    <property type="match status" value="1"/>
</dbReference>
<keyword evidence="7" id="KW-0479">Metal-binding</keyword>
<dbReference type="AlphaFoldDB" id="A0A8J2KPZ1"/>
<comment type="caution">
    <text evidence="8">The sequence shown here is derived from an EMBL/GenBank/DDBJ whole genome shotgun (WGS) entry which is preliminary data.</text>
</comment>
<dbReference type="PROSITE" id="PS50292">
    <property type="entry name" value="PEROXIDASE_3"/>
    <property type="match status" value="1"/>
</dbReference>